<dbReference type="PANTHER" id="PTHR43867:SF4">
    <property type="entry name" value="BETA-(1-3)-GLUCOSYL TRANSFERASE"/>
    <property type="match status" value="1"/>
</dbReference>
<dbReference type="Proteomes" id="UP001320702">
    <property type="component" value="Unassembled WGS sequence"/>
</dbReference>
<dbReference type="PROSITE" id="PS51257">
    <property type="entry name" value="PROKAR_LIPOPROTEIN"/>
    <property type="match status" value="1"/>
</dbReference>
<evidence type="ECO:0000256" key="3">
    <source>
        <dbReference type="ARBA" id="ARBA00022679"/>
    </source>
</evidence>
<dbReference type="GO" id="GO:0016757">
    <property type="term" value="F:glycosyltransferase activity"/>
    <property type="evidence" value="ECO:0007669"/>
    <property type="project" value="UniProtKB-KW"/>
</dbReference>
<accession>A0ABT2KBD0</accession>
<evidence type="ECO:0000259" key="8">
    <source>
        <dbReference type="Pfam" id="PF13632"/>
    </source>
</evidence>
<dbReference type="Gene3D" id="3.90.550.10">
    <property type="entry name" value="Spore Coat Polysaccharide Biosynthesis Protein SpsA, Chain A"/>
    <property type="match status" value="1"/>
</dbReference>
<name>A0ABT2KBD0_9RHOB</name>
<reference evidence="9 10" key="1">
    <citation type="submission" date="2022-04" db="EMBL/GenBank/DDBJ databases">
        <title>Paracoccus sp. YLB-12 draft genome sequence.</title>
        <authorList>
            <person name="Yu L."/>
        </authorList>
    </citation>
    <scope>NUCLEOTIDE SEQUENCE [LARGE SCALE GENOMIC DNA]</scope>
    <source>
        <strain evidence="9 10">YLB-12</strain>
    </source>
</reference>
<keyword evidence="5 7" id="KW-1133">Transmembrane helix</keyword>
<protein>
    <submittedName>
        <fullName evidence="9">Glycosyltransferase</fullName>
        <ecNumber evidence="9">2.4.-.-</ecNumber>
    </submittedName>
</protein>
<comment type="subcellular location">
    <subcellularLocation>
        <location evidence="1">Membrane</location>
        <topology evidence="1">Multi-pass membrane protein</topology>
    </subcellularLocation>
</comment>
<feature type="transmembrane region" description="Helical" evidence="7">
    <location>
        <begin position="318"/>
        <end position="339"/>
    </location>
</feature>
<dbReference type="InterPro" id="IPR029044">
    <property type="entry name" value="Nucleotide-diphossugar_trans"/>
</dbReference>
<evidence type="ECO:0000256" key="1">
    <source>
        <dbReference type="ARBA" id="ARBA00004141"/>
    </source>
</evidence>
<keyword evidence="4 7" id="KW-0812">Transmembrane</keyword>
<dbReference type="InterPro" id="IPR001173">
    <property type="entry name" value="Glyco_trans_2-like"/>
</dbReference>
<evidence type="ECO:0000313" key="10">
    <source>
        <dbReference type="Proteomes" id="UP001320702"/>
    </source>
</evidence>
<comment type="caution">
    <text evidence="9">The sequence shown here is derived from an EMBL/GenBank/DDBJ whole genome shotgun (WGS) entry which is preliminary data.</text>
</comment>
<gene>
    <name evidence="9" type="ORF">MU516_09765</name>
</gene>
<evidence type="ECO:0000256" key="4">
    <source>
        <dbReference type="ARBA" id="ARBA00022692"/>
    </source>
</evidence>
<dbReference type="InterPro" id="IPR050321">
    <property type="entry name" value="Glycosyltr_2/OpgH_subfam"/>
</dbReference>
<dbReference type="EMBL" id="JANAVZ010000005">
    <property type="protein sequence ID" value="MCT4333155.1"/>
    <property type="molecule type" value="Genomic_DNA"/>
</dbReference>
<dbReference type="RefSeq" id="WP_260277046.1">
    <property type="nucleotide sequence ID" value="NZ_JANAVZ010000005.1"/>
</dbReference>
<feature type="transmembrane region" description="Helical" evidence="7">
    <location>
        <begin position="382"/>
        <end position="406"/>
    </location>
</feature>
<dbReference type="EC" id="2.4.-.-" evidence="9"/>
<sequence length="487" mass="51929">MVRVDGRGVFLGLTALACLAPRAALGVVALATAVQAMLGMLNLLAGIARPRLHTADRRASDQPPMFSVHVATHEEPPQMVIATLRALARQVGAPDYEVILLDNNTKDLSLWLPVQRTCRDLGPRFRFFHVEGVTGAKAGALNIALRHTDRAATHVVVVDADYCVAPAFLATAAAELACRDDDFIQFPQAYRNVSGAAAGLSLELADYFLRHARQADSAKAMLLTGTLSVIRRSALEAAGGWSARTITEDAELALRLLQQGFQGRFVDRIVGRGILPIDFTGLALQRYRWTAGNADMLRQGFKGMSARTAIQVFAQLTAWANMALPLTAGLTGGTCALLLGDDSGQAARLCALSGFGLLLVVLSVCLPMVISTIVRGRPALPVILAALAVRIAMIVPSAMASIDAILGRSGTFRRTAKDAGEASERIGWLFPALTAAGLAILWSWSFLPWLGLAGAVVLMLPHPFARRTCTSLAAYRGSLSSEKDVRT</sequence>
<evidence type="ECO:0000256" key="2">
    <source>
        <dbReference type="ARBA" id="ARBA00022676"/>
    </source>
</evidence>
<evidence type="ECO:0000313" key="9">
    <source>
        <dbReference type="EMBL" id="MCT4333155.1"/>
    </source>
</evidence>
<keyword evidence="3 9" id="KW-0808">Transferase</keyword>
<feature type="domain" description="Glycosyltransferase 2-like" evidence="8">
    <location>
        <begin position="154"/>
        <end position="336"/>
    </location>
</feature>
<evidence type="ECO:0000256" key="5">
    <source>
        <dbReference type="ARBA" id="ARBA00022989"/>
    </source>
</evidence>
<keyword evidence="10" id="KW-1185">Reference proteome</keyword>
<dbReference type="Pfam" id="PF13632">
    <property type="entry name" value="Glyco_trans_2_3"/>
    <property type="match status" value="1"/>
</dbReference>
<feature type="transmembrane region" description="Helical" evidence="7">
    <location>
        <begin position="426"/>
        <end position="443"/>
    </location>
</feature>
<feature type="transmembrane region" description="Helical" evidence="7">
    <location>
        <begin position="346"/>
        <end position="370"/>
    </location>
</feature>
<organism evidence="9 10">
    <name type="scientific">Paracoccus maritimus</name>
    <dbReference type="NCBI Taxonomy" id="2933292"/>
    <lineage>
        <taxon>Bacteria</taxon>
        <taxon>Pseudomonadati</taxon>
        <taxon>Pseudomonadota</taxon>
        <taxon>Alphaproteobacteria</taxon>
        <taxon>Rhodobacterales</taxon>
        <taxon>Paracoccaceae</taxon>
        <taxon>Paracoccus</taxon>
    </lineage>
</organism>
<dbReference type="PANTHER" id="PTHR43867">
    <property type="entry name" value="CELLULOSE SYNTHASE CATALYTIC SUBUNIT A [UDP-FORMING]"/>
    <property type="match status" value="1"/>
</dbReference>
<evidence type="ECO:0000256" key="6">
    <source>
        <dbReference type="ARBA" id="ARBA00023136"/>
    </source>
</evidence>
<dbReference type="SUPFAM" id="SSF53448">
    <property type="entry name" value="Nucleotide-diphospho-sugar transferases"/>
    <property type="match status" value="1"/>
</dbReference>
<proteinExistence type="predicted"/>
<keyword evidence="6 7" id="KW-0472">Membrane</keyword>
<keyword evidence="2 9" id="KW-0328">Glycosyltransferase</keyword>
<evidence type="ECO:0000256" key="7">
    <source>
        <dbReference type="SAM" id="Phobius"/>
    </source>
</evidence>